<dbReference type="GO" id="GO:0097347">
    <property type="term" value="C:TAM protein secretion complex"/>
    <property type="evidence" value="ECO:0007669"/>
    <property type="project" value="TreeGrafter"/>
</dbReference>
<evidence type="ECO:0000256" key="1">
    <source>
        <dbReference type="ARBA" id="ARBA00004167"/>
    </source>
</evidence>
<comment type="subcellular location">
    <subcellularLocation>
        <location evidence="1">Membrane</location>
        <topology evidence="1">Single-pass membrane protein</topology>
    </subcellularLocation>
</comment>
<dbReference type="EMBL" id="CACVAV010000382">
    <property type="protein sequence ID" value="CAA6824469.1"/>
    <property type="molecule type" value="Genomic_DNA"/>
</dbReference>
<name>A0A6S6UCF6_9GAMM</name>
<dbReference type="InterPro" id="IPR007452">
    <property type="entry name" value="TamB_C"/>
</dbReference>
<protein>
    <recommendedName>
        <fullName evidence="5">Translocation and assembly module TamB C-terminal domain-containing protein</fullName>
    </recommendedName>
</protein>
<evidence type="ECO:0000313" key="6">
    <source>
        <dbReference type="EMBL" id="CAA6824469.1"/>
    </source>
</evidence>
<keyword evidence="3" id="KW-1133">Transmembrane helix</keyword>
<evidence type="ECO:0000256" key="4">
    <source>
        <dbReference type="ARBA" id="ARBA00023136"/>
    </source>
</evidence>
<accession>A0A6S6UCF6</accession>
<proteinExistence type="predicted"/>
<feature type="domain" description="Translocation and assembly module TamB C-terminal" evidence="5">
    <location>
        <begin position="356"/>
        <end position="695"/>
    </location>
</feature>
<dbReference type="GO" id="GO:0005886">
    <property type="term" value="C:plasma membrane"/>
    <property type="evidence" value="ECO:0007669"/>
    <property type="project" value="InterPro"/>
</dbReference>
<dbReference type="AlphaFoldDB" id="A0A6S6UCF6"/>
<gene>
    <name evidence="6" type="ORF">HELGO_WM59905</name>
</gene>
<dbReference type="Pfam" id="PF04357">
    <property type="entry name" value="TamB"/>
    <property type="match status" value="1"/>
</dbReference>
<organism evidence="6">
    <name type="scientific">uncultured Thiotrichaceae bacterium</name>
    <dbReference type="NCBI Taxonomy" id="298394"/>
    <lineage>
        <taxon>Bacteria</taxon>
        <taxon>Pseudomonadati</taxon>
        <taxon>Pseudomonadota</taxon>
        <taxon>Gammaproteobacteria</taxon>
        <taxon>Thiotrichales</taxon>
        <taxon>Thiotrichaceae</taxon>
        <taxon>environmental samples</taxon>
    </lineage>
</organism>
<feature type="non-terminal residue" evidence="6">
    <location>
        <position position="1"/>
    </location>
</feature>
<sequence length="704" mass="74767">SVSGSYKLPQVKGSLKGGNIRYQDLSVQAVDINITQNGANYNVQGVLRNVKQGENVLTYAEVKGQGTVERHSGTLAAVHKDGKLNAAVSGGLVNGQWNGAVNTLALRETVAGDWQLTAPIRITASAQAVTVSNSCLANRQNARFCAQQTSWTKQAGLVAKGQLQQVPLAMARPFLPANIQLPGRLNADYQFEQRNGQPSARINVQLPDNAVVVVSGRGRTDTFRYTNARANLVLNNRNASVDVQLDVVGHGQMRTQGQVILSPENSQHRLDLRTTVNMPSITWLQRFSPQVDALKGSVAGDVRIVGLLAKPQVTGALRLQNGSLYLPETGSRLTDINLAVQASRADQLAITGTLRAGSGQLTANGTLRLAQLPNWSADVRLQGNDLLLMNSHEIQAKVSPDLSIKAGPQSVVISGTVRVPETTVNLRELPTSASVRSDDIVIVGGGRPQPNKVVIAPDSGAPLYIQPNVTIVLGERVTFNGFGLGARLTGRLRILRNRQDILAEGVLSVVDGVYKAYGQNLKIERGRLLFNGPVDNPGLDVRATRAVEDDITVGIAVGGTVGTPESSLFSDPAQTQTDTLSYLLTGQSLANSGGAESAILTQAVAGLGLSGGESLAQQLGGGLGLDDVGLNTKGGDYKQSELSLGKRLGPKLYVKYIVGLFDSLQKVAVTYQINKKLQLEATSGVQQSIDLIYKINTDRGPFGN</sequence>
<dbReference type="GO" id="GO:0009306">
    <property type="term" value="P:protein secretion"/>
    <property type="evidence" value="ECO:0007669"/>
    <property type="project" value="InterPro"/>
</dbReference>
<dbReference type="PANTHER" id="PTHR36985:SF1">
    <property type="entry name" value="TRANSLOCATION AND ASSEMBLY MODULE SUBUNIT TAMB"/>
    <property type="match status" value="1"/>
</dbReference>
<evidence type="ECO:0000256" key="3">
    <source>
        <dbReference type="ARBA" id="ARBA00022989"/>
    </source>
</evidence>
<reference evidence="6" key="1">
    <citation type="submission" date="2020-01" db="EMBL/GenBank/DDBJ databases">
        <authorList>
            <person name="Meier V. D."/>
            <person name="Meier V D."/>
        </authorList>
    </citation>
    <scope>NUCLEOTIDE SEQUENCE</scope>
    <source>
        <strain evidence="6">HLG_WM_MAG_08</strain>
    </source>
</reference>
<evidence type="ECO:0000256" key="2">
    <source>
        <dbReference type="ARBA" id="ARBA00022692"/>
    </source>
</evidence>
<keyword evidence="4" id="KW-0472">Membrane</keyword>
<keyword evidence="2" id="KW-0812">Transmembrane</keyword>
<dbReference type="PANTHER" id="PTHR36985">
    <property type="entry name" value="TRANSLOCATION AND ASSEMBLY MODULE SUBUNIT TAMB"/>
    <property type="match status" value="1"/>
</dbReference>
<evidence type="ECO:0000259" key="5">
    <source>
        <dbReference type="Pfam" id="PF04357"/>
    </source>
</evidence>